<dbReference type="OrthoDB" id="440755at2759"/>
<evidence type="ECO:0000256" key="5">
    <source>
        <dbReference type="SAM" id="Phobius"/>
    </source>
</evidence>
<evidence type="ECO:0000259" key="6">
    <source>
        <dbReference type="PROSITE" id="PS50850"/>
    </source>
</evidence>
<evidence type="ECO:0000256" key="2">
    <source>
        <dbReference type="ARBA" id="ARBA00022692"/>
    </source>
</evidence>
<proteinExistence type="predicted"/>
<dbReference type="AlphaFoldDB" id="A0A084G0B9"/>
<keyword evidence="4 5" id="KW-0472">Membrane</keyword>
<dbReference type="Gene3D" id="1.20.1720.10">
    <property type="entry name" value="Multidrug resistance protein D"/>
    <property type="match status" value="1"/>
</dbReference>
<dbReference type="GO" id="GO:0016020">
    <property type="term" value="C:membrane"/>
    <property type="evidence" value="ECO:0007669"/>
    <property type="project" value="UniProtKB-SubCell"/>
</dbReference>
<dbReference type="Proteomes" id="UP000028545">
    <property type="component" value="Unassembled WGS sequence"/>
</dbReference>
<evidence type="ECO:0000256" key="4">
    <source>
        <dbReference type="ARBA" id="ARBA00023136"/>
    </source>
</evidence>
<feature type="transmembrane region" description="Helical" evidence="5">
    <location>
        <begin position="146"/>
        <end position="168"/>
    </location>
</feature>
<dbReference type="Pfam" id="PF07690">
    <property type="entry name" value="MFS_1"/>
    <property type="match status" value="1"/>
</dbReference>
<feature type="transmembrane region" description="Helical" evidence="5">
    <location>
        <begin position="205"/>
        <end position="231"/>
    </location>
</feature>
<feature type="domain" description="Major facilitator superfamily (MFS) profile" evidence="6">
    <location>
        <begin position="1"/>
        <end position="505"/>
    </location>
</feature>
<evidence type="ECO:0000313" key="7">
    <source>
        <dbReference type="EMBL" id="KEZ40781.1"/>
    </source>
</evidence>
<dbReference type="HOGENOM" id="CLU_000960_27_4_1"/>
<gene>
    <name evidence="7" type="ORF">SAPIO_CDS8063</name>
</gene>
<dbReference type="SUPFAM" id="SSF103473">
    <property type="entry name" value="MFS general substrate transporter"/>
    <property type="match status" value="2"/>
</dbReference>
<keyword evidence="8" id="KW-1185">Reference proteome</keyword>
<dbReference type="Gene3D" id="1.20.1250.20">
    <property type="entry name" value="MFS general substrate transporter like domains"/>
    <property type="match status" value="1"/>
</dbReference>
<reference evidence="7 8" key="1">
    <citation type="journal article" date="2014" name="Genome Announc.">
        <title>Draft genome sequence of the pathogenic fungus Scedosporium apiospermum.</title>
        <authorList>
            <person name="Vandeputte P."/>
            <person name="Ghamrawi S."/>
            <person name="Rechenmann M."/>
            <person name="Iltis A."/>
            <person name="Giraud S."/>
            <person name="Fleury M."/>
            <person name="Thornton C."/>
            <person name="Delhaes L."/>
            <person name="Meyer W."/>
            <person name="Papon N."/>
            <person name="Bouchara J.P."/>
        </authorList>
    </citation>
    <scope>NUCLEOTIDE SEQUENCE [LARGE SCALE GENOMIC DNA]</scope>
    <source>
        <strain evidence="7 8">IHEM 14462</strain>
    </source>
</reference>
<dbReference type="GO" id="GO:0022857">
    <property type="term" value="F:transmembrane transporter activity"/>
    <property type="evidence" value="ECO:0007669"/>
    <property type="project" value="InterPro"/>
</dbReference>
<dbReference type="RefSeq" id="XP_016640580.1">
    <property type="nucleotide sequence ID" value="XM_016789781.1"/>
</dbReference>
<accession>A0A084G0B9</accession>
<feature type="transmembrane region" description="Helical" evidence="5">
    <location>
        <begin position="406"/>
        <end position="428"/>
    </location>
</feature>
<feature type="transmembrane region" description="Helical" evidence="5">
    <location>
        <begin position="274"/>
        <end position="292"/>
    </location>
</feature>
<comment type="caution">
    <text evidence="7">The sequence shown here is derived from an EMBL/GenBank/DDBJ whole genome shotgun (WGS) entry which is preliminary data.</text>
</comment>
<keyword evidence="2 5" id="KW-0812">Transmembrane</keyword>
<protein>
    <recommendedName>
        <fullName evidence="6">Major facilitator superfamily (MFS) profile domain-containing protein</fullName>
    </recommendedName>
</protein>
<dbReference type="VEuPathDB" id="FungiDB:SAPIO_CDS8063"/>
<organism evidence="7 8">
    <name type="scientific">Pseudallescheria apiosperma</name>
    <name type="common">Scedosporium apiospermum</name>
    <dbReference type="NCBI Taxonomy" id="563466"/>
    <lineage>
        <taxon>Eukaryota</taxon>
        <taxon>Fungi</taxon>
        <taxon>Dikarya</taxon>
        <taxon>Ascomycota</taxon>
        <taxon>Pezizomycotina</taxon>
        <taxon>Sordariomycetes</taxon>
        <taxon>Hypocreomycetidae</taxon>
        <taxon>Microascales</taxon>
        <taxon>Microascaceae</taxon>
        <taxon>Scedosporium</taxon>
    </lineage>
</organism>
<dbReference type="KEGG" id="sapo:SAPIO_CDS8063"/>
<dbReference type="PANTHER" id="PTHR42718">
    <property type="entry name" value="MAJOR FACILITATOR SUPERFAMILY MULTIDRUG TRANSPORTER MFSC"/>
    <property type="match status" value="1"/>
</dbReference>
<dbReference type="InterPro" id="IPR020846">
    <property type="entry name" value="MFS_dom"/>
</dbReference>
<comment type="subcellular location">
    <subcellularLocation>
        <location evidence="1">Membrane</location>
        <topology evidence="1">Multi-pass membrane protein</topology>
    </subcellularLocation>
</comment>
<dbReference type="OMA" id="FIMPNAV"/>
<evidence type="ECO:0000256" key="3">
    <source>
        <dbReference type="ARBA" id="ARBA00022989"/>
    </source>
</evidence>
<evidence type="ECO:0000313" key="8">
    <source>
        <dbReference type="Proteomes" id="UP000028545"/>
    </source>
</evidence>
<dbReference type="EMBL" id="JOWA01000118">
    <property type="protein sequence ID" value="KEZ40781.1"/>
    <property type="molecule type" value="Genomic_DNA"/>
</dbReference>
<dbReference type="InterPro" id="IPR011701">
    <property type="entry name" value="MFS"/>
</dbReference>
<feature type="transmembrane region" description="Helical" evidence="5">
    <location>
        <begin position="312"/>
        <end position="337"/>
    </location>
</feature>
<feature type="transmembrane region" description="Helical" evidence="5">
    <location>
        <begin position="174"/>
        <end position="198"/>
    </location>
</feature>
<dbReference type="PANTHER" id="PTHR42718:SF41">
    <property type="entry name" value="MFS TRANSPORTER OF UNKOWN SPECIFICITY (AFU_ORTHOLOGUE AFUA_5G09940)-RELATED"/>
    <property type="match status" value="1"/>
</dbReference>
<feature type="transmembrane region" description="Helical" evidence="5">
    <location>
        <begin position="117"/>
        <end position="134"/>
    </location>
</feature>
<evidence type="ECO:0000256" key="1">
    <source>
        <dbReference type="ARBA" id="ARBA00004141"/>
    </source>
</evidence>
<feature type="transmembrane region" description="Helical" evidence="5">
    <location>
        <begin position="349"/>
        <end position="370"/>
    </location>
</feature>
<keyword evidence="3 5" id="KW-1133">Transmembrane helix</keyword>
<dbReference type="PROSITE" id="PS50850">
    <property type="entry name" value="MFS"/>
    <property type="match status" value="1"/>
</dbReference>
<feature type="transmembrane region" description="Helical" evidence="5">
    <location>
        <begin position="376"/>
        <end position="394"/>
    </location>
</feature>
<feature type="transmembrane region" description="Helical" evidence="5">
    <location>
        <begin position="243"/>
        <end position="262"/>
    </location>
</feature>
<name>A0A084G0B9_PSEDA</name>
<sequence length="535" mass="57570">MSTTQVTTIELTELPDPAHDGKSISTVFHPPSLQAVHAEPTAGRTIDPPREFGLAPFHGFISNFTTVAGGFDFSEKLGREAGPGQANWLAAAYSLTQGAFVLISGRFGTIYGHQTTLLIGGAIFTLFSLVNAFCDNHMAFVAARALTGVGGGILMPNAVAIITVMIPPGHWRNIAMGCFGASAPIGGFFGALLTGIFLERTHWRWLFIFLLRLSFSAASQAVTLAGIFFSMPKDEPLDKGGKIDYVGAILGLGSLILFSFAWNQAPSSGWKGPAEITCLIVSILLFGLFLIWEGNFAKEPVMPLFIFKTPSFSALVLVVTLSYMSFAISQWYTITWLQTQRHWSVLETAVGYTPFLVVGPLSVFLAAWLLPRLAAQWIMAMGIGVLVVANMLVATMPVQQTYWAQAFPAIVLSCLSPDFVYVAAQLIVSNSVGRKYQGVAGSLIGTLNLYGNSLGIGVSGTIDGQISRNTHDQIRGFRAALYFGFAVAIVAIALDVLFVRVPKDNREGWDSSEEDSLIIGTGRSIAPAISSTHRR</sequence>
<dbReference type="GeneID" id="27727135"/>
<dbReference type="InterPro" id="IPR036259">
    <property type="entry name" value="MFS_trans_sf"/>
</dbReference>
<feature type="transmembrane region" description="Helical" evidence="5">
    <location>
        <begin position="479"/>
        <end position="499"/>
    </location>
</feature>